<evidence type="ECO:0000256" key="2">
    <source>
        <dbReference type="ARBA" id="ARBA00007783"/>
    </source>
</evidence>
<comment type="caution">
    <text evidence="12">The sequence shown here is derived from an EMBL/GenBank/DDBJ whole genome shotgun (WGS) entry which is preliminary data.</text>
</comment>
<dbReference type="EMBL" id="SJPF01000002">
    <property type="protein sequence ID" value="TWT34575.1"/>
    <property type="molecule type" value="Genomic_DNA"/>
</dbReference>
<evidence type="ECO:0000256" key="5">
    <source>
        <dbReference type="ARBA" id="ARBA00022519"/>
    </source>
</evidence>
<comment type="subcellular location">
    <subcellularLocation>
        <location evidence="1">Cell inner membrane</location>
        <topology evidence="1">Multi-pass membrane protein</topology>
    </subcellularLocation>
    <subcellularLocation>
        <location evidence="9">Cell membrane</location>
        <topology evidence="9">Multi-pass membrane protein</topology>
    </subcellularLocation>
</comment>
<keyword evidence="5" id="KW-0997">Cell inner membrane</keyword>
<evidence type="ECO:0000256" key="4">
    <source>
        <dbReference type="ARBA" id="ARBA00022475"/>
    </source>
</evidence>
<dbReference type="InterPro" id="IPR013525">
    <property type="entry name" value="ABC2_TM"/>
</dbReference>
<organism evidence="12 13">
    <name type="scientific">Blastopirellula retiformator</name>
    <dbReference type="NCBI Taxonomy" id="2527970"/>
    <lineage>
        <taxon>Bacteria</taxon>
        <taxon>Pseudomonadati</taxon>
        <taxon>Planctomycetota</taxon>
        <taxon>Planctomycetia</taxon>
        <taxon>Pirellulales</taxon>
        <taxon>Pirellulaceae</taxon>
        <taxon>Blastopirellula</taxon>
    </lineage>
</organism>
<evidence type="ECO:0000313" key="13">
    <source>
        <dbReference type="Proteomes" id="UP000318878"/>
    </source>
</evidence>
<sequence>MHKALDITVSRDDEGTIEDSAETKSSMVASSDETLDASPPSDDSKIADVEGLVYFTPPSGWRLLGLQELWNYRELIWTLAARDLQVRYRQTAVGVIWALLQPLAMMTIFTVMFRLMGREPVEEGVPYVVAVLCGLLPWQLFASTLSSASGSLVAHQNLITKVYFPRAVLPIASMAGGVVDFAIGFSLLVLAIAWYGITPSWTMLLIPAFSLLALIAALAAGFWLSALNAIYRDIGYVVPFVLQVGFFVSPVVYETDALIPPSYRLVYSLNPMVGVIDGLRWAALGHAPPAVLPMLISLGCLTLVLLGGLAYFRQVERHLADRI</sequence>
<evidence type="ECO:0000256" key="3">
    <source>
        <dbReference type="ARBA" id="ARBA00022448"/>
    </source>
</evidence>
<reference evidence="12 13" key="1">
    <citation type="submission" date="2019-02" db="EMBL/GenBank/DDBJ databases">
        <title>Deep-cultivation of Planctomycetes and their phenomic and genomic characterization uncovers novel biology.</title>
        <authorList>
            <person name="Wiegand S."/>
            <person name="Jogler M."/>
            <person name="Boedeker C."/>
            <person name="Pinto D."/>
            <person name="Vollmers J."/>
            <person name="Rivas-Marin E."/>
            <person name="Kohn T."/>
            <person name="Peeters S.H."/>
            <person name="Heuer A."/>
            <person name="Rast P."/>
            <person name="Oberbeckmann S."/>
            <person name="Bunk B."/>
            <person name="Jeske O."/>
            <person name="Meyerdierks A."/>
            <person name="Storesund J.E."/>
            <person name="Kallscheuer N."/>
            <person name="Luecker S."/>
            <person name="Lage O.M."/>
            <person name="Pohl T."/>
            <person name="Merkel B.J."/>
            <person name="Hornburger P."/>
            <person name="Mueller R.-W."/>
            <person name="Bruemmer F."/>
            <person name="Labrenz M."/>
            <person name="Spormann A.M."/>
            <person name="Op Den Camp H."/>
            <person name="Overmann J."/>
            <person name="Amann R."/>
            <person name="Jetten M.S.M."/>
            <person name="Mascher T."/>
            <person name="Medema M.H."/>
            <person name="Devos D.P."/>
            <person name="Kaster A.-K."/>
            <person name="Ovreas L."/>
            <person name="Rohde M."/>
            <person name="Galperin M.Y."/>
            <person name="Jogler C."/>
        </authorList>
    </citation>
    <scope>NUCLEOTIDE SEQUENCE [LARGE SCALE GENOMIC DNA]</scope>
    <source>
        <strain evidence="12 13">Enr8</strain>
    </source>
</reference>
<evidence type="ECO:0000256" key="7">
    <source>
        <dbReference type="ARBA" id="ARBA00022989"/>
    </source>
</evidence>
<dbReference type="AlphaFoldDB" id="A0A5C5VAA9"/>
<evidence type="ECO:0000313" key="12">
    <source>
        <dbReference type="EMBL" id="TWT34575.1"/>
    </source>
</evidence>
<keyword evidence="4 9" id="KW-1003">Cell membrane</keyword>
<feature type="region of interest" description="Disordered" evidence="10">
    <location>
        <begin position="1"/>
        <end position="43"/>
    </location>
</feature>
<feature type="transmembrane region" description="Helical" evidence="9">
    <location>
        <begin position="92"/>
        <end position="113"/>
    </location>
</feature>
<dbReference type="InterPro" id="IPR047817">
    <property type="entry name" value="ABC2_TM_bact-type"/>
</dbReference>
<keyword evidence="13" id="KW-1185">Reference proteome</keyword>
<dbReference type="Proteomes" id="UP000318878">
    <property type="component" value="Unassembled WGS sequence"/>
</dbReference>
<evidence type="ECO:0000259" key="11">
    <source>
        <dbReference type="PROSITE" id="PS51012"/>
    </source>
</evidence>
<dbReference type="RefSeq" id="WP_146430933.1">
    <property type="nucleotide sequence ID" value="NZ_SJPF01000002.1"/>
</dbReference>
<dbReference type="GO" id="GO:0140359">
    <property type="term" value="F:ABC-type transporter activity"/>
    <property type="evidence" value="ECO:0007669"/>
    <property type="project" value="InterPro"/>
</dbReference>
<proteinExistence type="inferred from homology"/>
<feature type="transmembrane region" description="Helical" evidence="9">
    <location>
        <begin position="167"/>
        <end position="195"/>
    </location>
</feature>
<feature type="transmembrane region" description="Helical" evidence="9">
    <location>
        <begin position="125"/>
        <end position="146"/>
    </location>
</feature>
<feature type="transmembrane region" description="Helical" evidence="9">
    <location>
        <begin position="236"/>
        <end position="253"/>
    </location>
</feature>
<name>A0A5C5VAA9_9BACT</name>
<gene>
    <name evidence="12" type="primary">tagG</name>
    <name evidence="12" type="ORF">Enr8_19860</name>
</gene>
<keyword evidence="3 9" id="KW-0813">Transport</keyword>
<feature type="domain" description="ABC transmembrane type-2" evidence="11">
    <location>
        <begin position="93"/>
        <end position="315"/>
    </location>
</feature>
<protein>
    <recommendedName>
        <fullName evidence="9">Transport permease protein</fullName>
    </recommendedName>
</protein>
<keyword evidence="6 9" id="KW-0812">Transmembrane</keyword>
<feature type="transmembrane region" description="Helical" evidence="9">
    <location>
        <begin position="201"/>
        <end position="224"/>
    </location>
</feature>
<keyword evidence="8 9" id="KW-0472">Membrane</keyword>
<dbReference type="PANTHER" id="PTHR30413:SF8">
    <property type="entry name" value="TRANSPORT PERMEASE PROTEIN"/>
    <property type="match status" value="1"/>
</dbReference>
<evidence type="ECO:0000256" key="6">
    <source>
        <dbReference type="ARBA" id="ARBA00022692"/>
    </source>
</evidence>
<feature type="compositionally biased region" description="Polar residues" evidence="10">
    <location>
        <begin position="23"/>
        <end position="32"/>
    </location>
</feature>
<feature type="transmembrane region" description="Helical" evidence="9">
    <location>
        <begin position="290"/>
        <end position="312"/>
    </location>
</feature>
<dbReference type="GO" id="GO:0005886">
    <property type="term" value="C:plasma membrane"/>
    <property type="evidence" value="ECO:0007669"/>
    <property type="project" value="UniProtKB-SubCell"/>
</dbReference>
<accession>A0A5C5VAA9</accession>
<evidence type="ECO:0000256" key="8">
    <source>
        <dbReference type="ARBA" id="ARBA00023136"/>
    </source>
</evidence>
<dbReference type="Pfam" id="PF01061">
    <property type="entry name" value="ABC2_membrane"/>
    <property type="match status" value="1"/>
</dbReference>
<dbReference type="PANTHER" id="PTHR30413">
    <property type="entry name" value="INNER MEMBRANE TRANSPORT PERMEASE"/>
    <property type="match status" value="1"/>
</dbReference>
<dbReference type="OrthoDB" id="9786910at2"/>
<evidence type="ECO:0000256" key="9">
    <source>
        <dbReference type="RuleBase" id="RU361157"/>
    </source>
</evidence>
<evidence type="ECO:0000256" key="10">
    <source>
        <dbReference type="SAM" id="MobiDB-lite"/>
    </source>
</evidence>
<evidence type="ECO:0000256" key="1">
    <source>
        <dbReference type="ARBA" id="ARBA00004429"/>
    </source>
</evidence>
<dbReference type="PROSITE" id="PS51012">
    <property type="entry name" value="ABC_TM2"/>
    <property type="match status" value="1"/>
</dbReference>
<keyword evidence="7 9" id="KW-1133">Transmembrane helix</keyword>
<comment type="similarity">
    <text evidence="2 9">Belongs to the ABC-2 integral membrane protein family.</text>
</comment>
<dbReference type="GO" id="GO:0015920">
    <property type="term" value="P:lipopolysaccharide transport"/>
    <property type="evidence" value="ECO:0007669"/>
    <property type="project" value="TreeGrafter"/>
</dbReference>